<dbReference type="Proteomes" id="UP001235712">
    <property type="component" value="Unassembled WGS sequence"/>
</dbReference>
<evidence type="ECO:0000256" key="2">
    <source>
        <dbReference type="ARBA" id="ARBA00023125"/>
    </source>
</evidence>
<feature type="domain" description="HTH tetR-type" evidence="6">
    <location>
        <begin position="22"/>
        <end position="82"/>
    </location>
</feature>
<gene>
    <name evidence="7" type="ORF">J2S57_004236</name>
</gene>
<protein>
    <submittedName>
        <fullName evidence="7">Mycofactocin system transcriptional regulator</fullName>
    </submittedName>
</protein>
<evidence type="ECO:0000259" key="6">
    <source>
        <dbReference type="PROSITE" id="PS50977"/>
    </source>
</evidence>
<keyword evidence="2 4" id="KW-0238">DNA-binding</keyword>
<dbReference type="PANTHER" id="PTHR30055:SF238">
    <property type="entry name" value="MYCOFACTOCIN BIOSYNTHESIS TRANSCRIPTIONAL REGULATOR MFTR-RELATED"/>
    <property type="match status" value="1"/>
</dbReference>
<keyword evidence="1" id="KW-0805">Transcription regulation</keyword>
<evidence type="ECO:0000313" key="7">
    <source>
        <dbReference type="EMBL" id="MDP9828487.1"/>
    </source>
</evidence>
<evidence type="ECO:0000313" key="8">
    <source>
        <dbReference type="Proteomes" id="UP001235712"/>
    </source>
</evidence>
<dbReference type="Pfam" id="PF00440">
    <property type="entry name" value="TetR_N"/>
    <property type="match status" value="1"/>
</dbReference>
<dbReference type="RefSeq" id="WP_307245717.1">
    <property type="nucleotide sequence ID" value="NZ_JAUSQZ010000001.1"/>
</dbReference>
<evidence type="ECO:0000256" key="4">
    <source>
        <dbReference type="PROSITE-ProRule" id="PRU00335"/>
    </source>
</evidence>
<dbReference type="InterPro" id="IPR023772">
    <property type="entry name" value="DNA-bd_HTH_TetR-type_CS"/>
</dbReference>
<dbReference type="InterPro" id="IPR041347">
    <property type="entry name" value="MftR_C"/>
</dbReference>
<dbReference type="Pfam" id="PF17754">
    <property type="entry name" value="TetR_C_14"/>
    <property type="match status" value="1"/>
</dbReference>
<evidence type="ECO:0000256" key="1">
    <source>
        <dbReference type="ARBA" id="ARBA00023015"/>
    </source>
</evidence>
<dbReference type="InterPro" id="IPR050109">
    <property type="entry name" value="HTH-type_TetR-like_transc_reg"/>
</dbReference>
<dbReference type="PRINTS" id="PR00455">
    <property type="entry name" value="HTHTETR"/>
</dbReference>
<dbReference type="PROSITE" id="PS01081">
    <property type="entry name" value="HTH_TETR_1"/>
    <property type="match status" value="1"/>
</dbReference>
<dbReference type="EMBL" id="JAUSQZ010000001">
    <property type="protein sequence ID" value="MDP9828487.1"/>
    <property type="molecule type" value="Genomic_DNA"/>
</dbReference>
<dbReference type="PANTHER" id="PTHR30055">
    <property type="entry name" value="HTH-TYPE TRANSCRIPTIONAL REGULATOR RUTR"/>
    <property type="match status" value="1"/>
</dbReference>
<feature type="DNA-binding region" description="H-T-H motif" evidence="4">
    <location>
        <begin position="45"/>
        <end position="64"/>
    </location>
</feature>
<feature type="region of interest" description="Disordered" evidence="5">
    <location>
        <begin position="1"/>
        <end position="24"/>
    </location>
</feature>
<dbReference type="PROSITE" id="PS50977">
    <property type="entry name" value="HTH_TETR_2"/>
    <property type="match status" value="1"/>
</dbReference>
<dbReference type="InterPro" id="IPR001647">
    <property type="entry name" value="HTH_TetR"/>
</dbReference>
<dbReference type="InterPro" id="IPR009057">
    <property type="entry name" value="Homeodomain-like_sf"/>
</dbReference>
<dbReference type="Gene3D" id="1.10.10.60">
    <property type="entry name" value="Homeodomain-like"/>
    <property type="match status" value="1"/>
</dbReference>
<sequence length="211" mass="23010">MATGSAARSAAPNEPRSGRPRATSRRTLERIALELFSEQGFDATTVEQIADRAGVSRRTFFRYFDTKADVLWSEFDAEVETLHRLLGEAPAGQPVTESIRQAVLAANHYGVDDVASLRARMQVISHVPAISAASTQHYDNWAGALAEFAARRLGQRADDLIPRAIGYSALGVCRAAFDQWVARRDADLISYLDIALTAWQSGFAGLEDSPA</sequence>
<dbReference type="Gene3D" id="1.10.357.10">
    <property type="entry name" value="Tetracycline Repressor, domain 2"/>
    <property type="match status" value="1"/>
</dbReference>
<proteinExistence type="predicted"/>
<dbReference type="InterPro" id="IPR023851">
    <property type="entry name" value="Tscrpt_reg_TetR-type"/>
</dbReference>
<comment type="caution">
    <text evidence="7">The sequence shown here is derived from an EMBL/GenBank/DDBJ whole genome shotgun (WGS) entry which is preliminary data.</text>
</comment>
<accession>A0ABT9P716</accession>
<organism evidence="7 8">
    <name type="scientific">Kineosporia succinea</name>
    <dbReference type="NCBI Taxonomy" id="84632"/>
    <lineage>
        <taxon>Bacteria</taxon>
        <taxon>Bacillati</taxon>
        <taxon>Actinomycetota</taxon>
        <taxon>Actinomycetes</taxon>
        <taxon>Kineosporiales</taxon>
        <taxon>Kineosporiaceae</taxon>
        <taxon>Kineosporia</taxon>
    </lineage>
</organism>
<name>A0ABT9P716_9ACTN</name>
<reference evidence="7 8" key="1">
    <citation type="submission" date="2023-07" db="EMBL/GenBank/DDBJ databases">
        <title>Sequencing the genomes of 1000 actinobacteria strains.</title>
        <authorList>
            <person name="Klenk H.-P."/>
        </authorList>
    </citation>
    <scope>NUCLEOTIDE SEQUENCE [LARGE SCALE GENOMIC DNA]</scope>
    <source>
        <strain evidence="7 8">DSM 44388</strain>
    </source>
</reference>
<keyword evidence="3" id="KW-0804">Transcription</keyword>
<dbReference type="NCBIfam" id="TIGR03968">
    <property type="entry name" value="mycofact_TetR"/>
    <property type="match status" value="1"/>
</dbReference>
<dbReference type="SUPFAM" id="SSF46689">
    <property type="entry name" value="Homeodomain-like"/>
    <property type="match status" value="1"/>
</dbReference>
<keyword evidence="8" id="KW-1185">Reference proteome</keyword>
<evidence type="ECO:0000256" key="5">
    <source>
        <dbReference type="SAM" id="MobiDB-lite"/>
    </source>
</evidence>
<evidence type="ECO:0000256" key="3">
    <source>
        <dbReference type="ARBA" id="ARBA00023163"/>
    </source>
</evidence>